<feature type="signal peptide" evidence="2">
    <location>
        <begin position="1"/>
        <end position="26"/>
    </location>
</feature>
<keyword evidence="4" id="KW-1185">Reference proteome</keyword>
<keyword evidence="3" id="KW-0675">Receptor</keyword>
<feature type="chain" id="PRO_5031328500" evidence="2">
    <location>
        <begin position="27"/>
        <end position="330"/>
    </location>
</feature>
<evidence type="ECO:0000256" key="1">
    <source>
        <dbReference type="ARBA" id="ARBA00006987"/>
    </source>
</evidence>
<dbReference type="RefSeq" id="WP_184865229.1">
    <property type="nucleotide sequence ID" value="NZ_JACHLK010000023.1"/>
</dbReference>
<dbReference type="Pfam" id="PF03401">
    <property type="entry name" value="TctC"/>
    <property type="match status" value="1"/>
</dbReference>
<dbReference type="CDD" id="cd07012">
    <property type="entry name" value="PBP2_Bug_TTT"/>
    <property type="match status" value="1"/>
</dbReference>
<dbReference type="PANTHER" id="PTHR42928:SF5">
    <property type="entry name" value="BLR1237 PROTEIN"/>
    <property type="match status" value="1"/>
</dbReference>
<dbReference type="PIRSF" id="PIRSF017082">
    <property type="entry name" value="YflP"/>
    <property type="match status" value="1"/>
</dbReference>
<evidence type="ECO:0000313" key="3">
    <source>
        <dbReference type="EMBL" id="MBB6563825.1"/>
    </source>
</evidence>
<dbReference type="Proteomes" id="UP000575083">
    <property type="component" value="Unassembled WGS sequence"/>
</dbReference>
<comment type="similarity">
    <text evidence="1">Belongs to the UPF0065 (bug) family.</text>
</comment>
<accession>A0A7X0PKU9</accession>
<name>A0A7X0PKU9_9BURK</name>
<organism evidence="3 4">
    <name type="scientific">Acidovorax soli</name>
    <dbReference type="NCBI Taxonomy" id="592050"/>
    <lineage>
        <taxon>Bacteria</taxon>
        <taxon>Pseudomonadati</taxon>
        <taxon>Pseudomonadota</taxon>
        <taxon>Betaproteobacteria</taxon>
        <taxon>Burkholderiales</taxon>
        <taxon>Comamonadaceae</taxon>
        <taxon>Acidovorax</taxon>
    </lineage>
</organism>
<dbReference type="InterPro" id="IPR042100">
    <property type="entry name" value="Bug_dom1"/>
</dbReference>
<evidence type="ECO:0000313" key="4">
    <source>
        <dbReference type="Proteomes" id="UP000575083"/>
    </source>
</evidence>
<dbReference type="SUPFAM" id="SSF53850">
    <property type="entry name" value="Periplasmic binding protein-like II"/>
    <property type="match status" value="1"/>
</dbReference>
<protein>
    <submittedName>
        <fullName evidence="3">Tripartite-type tricarboxylate transporter receptor subunit TctC</fullName>
    </submittedName>
</protein>
<gene>
    <name evidence="3" type="ORF">HNP48_006551</name>
</gene>
<proteinExistence type="inferred from homology"/>
<dbReference type="AlphaFoldDB" id="A0A7X0PKU9"/>
<dbReference type="Gene3D" id="3.40.190.150">
    <property type="entry name" value="Bordetella uptake gene, domain 1"/>
    <property type="match status" value="1"/>
</dbReference>
<dbReference type="EMBL" id="JACHLK010000023">
    <property type="protein sequence ID" value="MBB6563825.1"/>
    <property type="molecule type" value="Genomic_DNA"/>
</dbReference>
<dbReference type="PANTHER" id="PTHR42928">
    <property type="entry name" value="TRICARBOXYLATE-BINDING PROTEIN"/>
    <property type="match status" value="1"/>
</dbReference>
<dbReference type="InterPro" id="IPR005064">
    <property type="entry name" value="BUG"/>
</dbReference>
<keyword evidence="2" id="KW-0732">Signal</keyword>
<comment type="caution">
    <text evidence="3">The sequence shown here is derived from an EMBL/GenBank/DDBJ whole genome shotgun (WGS) entry which is preliminary data.</text>
</comment>
<sequence length="330" mass="35094">MLTTHFVRALTLATTLAALLPAAALAQDAPYPAKPVRMVVPYPAGGATDFIARTIGERLSKSLGQAIVVDNKPGAAGGLGAGEVARAKADGYTLLLTITDTQINNTALFKSLPYDPQKDFAFITQVVRSPALVSVNAETPVKSMQDLKQLVASRKGKLSYASWGIGGLGHLAGESLNRELQADMVHSPQRGEGPVVTDLLSKTVDIGLSSVASAKQHVQAGKLTPLAVLGRERSTALPQVPTLRELGFADPLFDTNVWIAVLAPAKTPAPIVKRLADEIRAIVATPELAAQYTERGFEVMNTTPEQFAASYRAEFGVITRRMRDFGVEAQ</sequence>
<dbReference type="Gene3D" id="3.40.190.10">
    <property type="entry name" value="Periplasmic binding protein-like II"/>
    <property type="match status" value="1"/>
</dbReference>
<reference evidence="3 4" key="1">
    <citation type="submission" date="2020-08" db="EMBL/GenBank/DDBJ databases">
        <title>Functional genomics of gut bacteria from endangered species of beetles.</title>
        <authorList>
            <person name="Carlos-Shanley C."/>
        </authorList>
    </citation>
    <scope>NUCLEOTIDE SEQUENCE [LARGE SCALE GENOMIC DNA]</scope>
    <source>
        <strain evidence="3 4">S00198</strain>
    </source>
</reference>
<evidence type="ECO:0000256" key="2">
    <source>
        <dbReference type="SAM" id="SignalP"/>
    </source>
</evidence>